<dbReference type="RefSeq" id="WP_272137460.1">
    <property type="nucleotide sequence ID" value="NZ_JAQLOI010000001.1"/>
</dbReference>
<dbReference type="InterPro" id="IPR029063">
    <property type="entry name" value="SAM-dependent_MTases_sf"/>
</dbReference>
<gene>
    <name evidence="1" type="ORF">PGX00_13995</name>
</gene>
<dbReference type="Proteomes" id="UP001210678">
    <property type="component" value="Unassembled WGS sequence"/>
</dbReference>
<accession>A0ABT4YT43</accession>
<sequence>MSDLSLKKKRPDPHPLDYDWRFTQESTDKLLRTLDNSKSALLLGTPSLAYKLIEEERNFTLIDRQFIENMPFQVNLDIGIALPIEKRFDSIVIDAPWYPKDIIRWISWANKCLTPGGLIYTTIWPESTRPTASNEREQIFSWLRSWANFTIEEECMSYDQPPYETISKKFNSEFSEEKRWFHGGLLTIKPFQDVELAPKLNRCNSWQRYTIDHLQLAIRNDKENSEPILGEIDGSYGWIWPHISKRALGREDIGFWSSNNNASKLIGSEKLIIMLEVYLGMRNLNEIVSLNCDYDFFKDFFKSWSIPYNCPEKVKKWQHHE</sequence>
<name>A0ABT4YT43_9VIBR</name>
<keyword evidence="2" id="KW-1185">Reference proteome</keyword>
<evidence type="ECO:0008006" key="3">
    <source>
        <dbReference type="Google" id="ProtNLM"/>
    </source>
</evidence>
<protein>
    <recommendedName>
        <fullName evidence="3">Methyltransferase type 11</fullName>
    </recommendedName>
</protein>
<evidence type="ECO:0000313" key="1">
    <source>
        <dbReference type="EMBL" id="MDB1124698.1"/>
    </source>
</evidence>
<proteinExistence type="predicted"/>
<dbReference type="EMBL" id="JAQLOI010000001">
    <property type="protein sequence ID" value="MDB1124698.1"/>
    <property type="molecule type" value="Genomic_DNA"/>
</dbReference>
<evidence type="ECO:0000313" key="2">
    <source>
        <dbReference type="Proteomes" id="UP001210678"/>
    </source>
</evidence>
<organism evidence="1 2">
    <name type="scientific">Vibrio algarum</name>
    <dbReference type="NCBI Taxonomy" id="3020714"/>
    <lineage>
        <taxon>Bacteria</taxon>
        <taxon>Pseudomonadati</taxon>
        <taxon>Pseudomonadota</taxon>
        <taxon>Gammaproteobacteria</taxon>
        <taxon>Vibrionales</taxon>
        <taxon>Vibrionaceae</taxon>
        <taxon>Vibrio</taxon>
    </lineage>
</organism>
<reference evidence="1 2" key="1">
    <citation type="submission" date="2023-01" db="EMBL/GenBank/DDBJ databases">
        <title>Vibrio sp. KJ40-1 sp.nov, isolated from marine algae.</title>
        <authorList>
            <person name="Butt M."/>
            <person name="Kim J.M.J."/>
            <person name="Jeon C.O.C."/>
        </authorList>
    </citation>
    <scope>NUCLEOTIDE SEQUENCE [LARGE SCALE GENOMIC DNA]</scope>
    <source>
        <strain evidence="1 2">KJ40-1</strain>
    </source>
</reference>
<comment type="caution">
    <text evidence="1">The sequence shown here is derived from an EMBL/GenBank/DDBJ whole genome shotgun (WGS) entry which is preliminary data.</text>
</comment>
<dbReference type="SUPFAM" id="SSF53335">
    <property type="entry name" value="S-adenosyl-L-methionine-dependent methyltransferases"/>
    <property type="match status" value="1"/>
</dbReference>